<feature type="transmembrane region" description="Helical" evidence="1">
    <location>
        <begin position="71"/>
        <end position="93"/>
    </location>
</feature>
<reference evidence="2 3" key="1">
    <citation type="journal article" date="2019" name="Nat. Ecol. Evol.">
        <title>Megaphylogeny resolves global patterns of mushroom evolution.</title>
        <authorList>
            <person name="Varga T."/>
            <person name="Krizsan K."/>
            <person name="Foldi C."/>
            <person name="Dima B."/>
            <person name="Sanchez-Garcia M."/>
            <person name="Sanchez-Ramirez S."/>
            <person name="Szollosi G.J."/>
            <person name="Szarkandi J.G."/>
            <person name="Papp V."/>
            <person name="Albert L."/>
            <person name="Andreopoulos W."/>
            <person name="Angelini C."/>
            <person name="Antonin V."/>
            <person name="Barry K.W."/>
            <person name="Bougher N.L."/>
            <person name="Buchanan P."/>
            <person name="Buyck B."/>
            <person name="Bense V."/>
            <person name="Catcheside P."/>
            <person name="Chovatia M."/>
            <person name="Cooper J."/>
            <person name="Damon W."/>
            <person name="Desjardin D."/>
            <person name="Finy P."/>
            <person name="Geml J."/>
            <person name="Haridas S."/>
            <person name="Hughes K."/>
            <person name="Justo A."/>
            <person name="Karasinski D."/>
            <person name="Kautmanova I."/>
            <person name="Kiss B."/>
            <person name="Kocsube S."/>
            <person name="Kotiranta H."/>
            <person name="LaButti K.M."/>
            <person name="Lechner B.E."/>
            <person name="Liimatainen K."/>
            <person name="Lipzen A."/>
            <person name="Lukacs Z."/>
            <person name="Mihaltcheva S."/>
            <person name="Morgado L.N."/>
            <person name="Niskanen T."/>
            <person name="Noordeloos M.E."/>
            <person name="Ohm R.A."/>
            <person name="Ortiz-Santana B."/>
            <person name="Ovrebo C."/>
            <person name="Racz N."/>
            <person name="Riley R."/>
            <person name="Savchenko A."/>
            <person name="Shiryaev A."/>
            <person name="Soop K."/>
            <person name="Spirin V."/>
            <person name="Szebenyi C."/>
            <person name="Tomsovsky M."/>
            <person name="Tulloss R.E."/>
            <person name="Uehling J."/>
            <person name="Grigoriev I.V."/>
            <person name="Vagvolgyi C."/>
            <person name="Papp T."/>
            <person name="Martin F.M."/>
            <person name="Miettinen O."/>
            <person name="Hibbett D.S."/>
            <person name="Nagy L.G."/>
        </authorList>
    </citation>
    <scope>NUCLEOTIDE SEQUENCE [LARGE SCALE GENOMIC DNA]</scope>
    <source>
        <strain evidence="2 3">CBS 962.96</strain>
    </source>
</reference>
<keyword evidence="3" id="KW-1185">Reference proteome</keyword>
<dbReference type="PANTHER" id="PTHR35179">
    <property type="entry name" value="PROTEIN CBG02620"/>
    <property type="match status" value="1"/>
</dbReference>
<keyword evidence="1" id="KW-0472">Membrane</keyword>
<dbReference type="AlphaFoldDB" id="A0A4S8KZD9"/>
<keyword evidence="1" id="KW-1133">Transmembrane helix</keyword>
<proteinExistence type="predicted"/>
<organism evidence="2 3">
    <name type="scientific">Dendrothele bispora (strain CBS 962.96)</name>
    <dbReference type="NCBI Taxonomy" id="1314807"/>
    <lineage>
        <taxon>Eukaryota</taxon>
        <taxon>Fungi</taxon>
        <taxon>Dikarya</taxon>
        <taxon>Basidiomycota</taxon>
        <taxon>Agaricomycotina</taxon>
        <taxon>Agaricomycetes</taxon>
        <taxon>Agaricomycetidae</taxon>
        <taxon>Agaricales</taxon>
        <taxon>Agaricales incertae sedis</taxon>
        <taxon>Dendrothele</taxon>
    </lineage>
</organism>
<dbReference type="OrthoDB" id="3205825at2759"/>
<sequence length="308" mass="34971">MIPFKTEKPSPRVTSSSDPLLLVEVSVSRLSPGVTCNKTIFLDKNGIVADEVQILDHAVPSDSRARFKLKFFTASIVTIISISSVCIWIPAQMQINHHFIEIDRWLASFYAFANFININITVGTVYRWDKFEKSVYLLLDAILNVVFIRTVKKRLIDYGLTKYDKVVLFNQRIIILSIGMDIFLLCMSILTKNPLVYFQFHPITYVVKLQIEITMSNLIVRTALATGIDVYQELDDNLKNLSDHLPNESFKLTMVHVQTQICTRHSEEDESVEIRVTGFRNNHLDSQASTSKDGAVAIGVKCHSTLQV</sequence>
<evidence type="ECO:0000313" key="3">
    <source>
        <dbReference type="Proteomes" id="UP000297245"/>
    </source>
</evidence>
<feature type="transmembrane region" description="Helical" evidence="1">
    <location>
        <begin position="105"/>
        <end position="128"/>
    </location>
</feature>
<evidence type="ECO:0000256" key="1">
    <source>
        <dbReference type="SAM" id="Phobius"/>
    </source>
</evidence>
<name>A0A4S8KZD9_DENBC</name>
<accession>A0A4S8KZD9</accession>
<feature type="transmembrane region" description="Helical" evidence="1">
    <location>
        <begin position="171"/>
        <end position="190"/>
    </location>
</feature>
<dbReference type="Proteomes" id="UP000297245">
    <property type="component" value="Unassembled WGS sequence"/>
</dbReference>
<dbReference type="PANTHER" id="PTHR35179:SF1">
    <property type="entry name" value="INTEGRAL MEMBRANE PROTEIN"/>
    <property type="match status" value="1"/>
</dbReference>
<protein>
    <submittedName>
        <fullName evidence="2">Uncharacterized protein</fullName>
    </submittedName>
</protein>
<dbReference type="EMBL" id="ML179823">
    <property type="protein sequence ID" value="THU81291.1"/>
    <property type="molecule type" value="Genomic_DNA"/>
</dbReference>
<keyword evidence="1" id="KW-0812">Transmembrane</keyword>
<evidence type="ECO:0000313" key="2">
    <source>
        <dbReference type="EMBL" id="THU81291.1"/>
    </source>
</evidence>
<gene>
    <name evidence="2" type="ORF">K435DRAFT_809198</name>
</gene>